<evidence type="ECO:0000259" key="19">
    <source>
        <dbReference type="Pfam" id="PF14413"/>
    </source>
</evidence>
<keyword evidence="21" id="KW-1185">Reference proteome</keyword>
<evidence type="ECO:0000256" key="2">
    <source>
        <dbReference type="ARBA" id="ARBA00002939"/>
    </source>
</evidence>
<evidence type="ECO:0000256" key="6">
    <source>
        <dbReference type="ARBA" id="ARBA00022679"/>
    </source>
</evidence>
<evidence type="ECO:0000256" key="13">
    <source>
        <dbReference type="ARBA" id="ARBA00023242"/>
    </source>
</evidence>
<comment type="subcellular location">
    <subcellularLocation>
        <location evidence="3">Nucleus</location>
        <location evidence="3">Nucleoplasm</location>
    </subcellularLocation>
</comment>
<dbReference type="OrthoDB" id="62560at2759"/>
<feature type="compositionally biased region" description="Low complexity" evidence="15">
    <location>
        <begin position="454"/>
        <end position="468"/>
    </location>
</feature>
<feature type="region of interest" description="Disordered" evidence="15">
    <location>
        <begin position="445"/>
        <end position="468"/>
    </location>
</feature>
<feature type="domain" description="tRNAHis guanylyltransferase catalytic" evidence="17">
    <location>
        <begin position="6"/>
        <end position="133"/>
    </location>
</feature>
<feature type="compositionally biased region" description="Gly residues" evidence="15">
    <location>
        <begin position="544"/>
        <end position="559"/>
    </location>
</feature>
<dbReference type="EMBL" id="JAEFBJ010000010">
    <property type="protein sequence ID" value="KAG7563913.1"/>
    <property type="molecule type" value="Genomic_DNA"/>
</dbReference>
<dbReference type="EC" id="2.7.7.79" evidence="5"/>
<evidence type="ECO:0000256" key="9">
    <source>
        <dbReference type="ARBA" id="ARBA00022723"/>
    </source>
</evidence>
<comment type="catalytic activity">
    <reaction evidence="14">
        <text>a 5'-end ribonucleotide-tRNA(His) + GTP + ATP + H2O = a 5'-end phospho-guanosine-ribonucleotide-tRNA(His) + AMP + 2 diphosphate + H(+)</text>
        <dbReference type="Rhea" id="RHEA:54564"/>
        <dbReference type="Rhea" id="RHEA-COMP:14193"/>
        <dbReference type="Rhea" id="RHEA-COMP:14917"/>
        <dbReference type="ChEBI" id="CHEBI:15377"/>
        <dbReference type="ChEBI" id="CHEBI:15378"/>
        <dbReference type="ChEBI" id="CHEBI:30616"/>
        <dbReference type="ChEBI" id="CHEBI:33019"/>
        <dbReference type="ChEBI" id="CHEBI:37565"/>
        <dbReference type="ChEBI" id="CHEBI:138282"/>
        <dbReference type="ChEBI" id="CHEBI:141847"/>
        <dbReference type="ChEBI" id="CHEBI:456215"/>
        <dbReference type="EC" id="2.7.7.79"/>
    </reaction>
</comment>
<keyword evidence="16" id="KW-0812">Transmembrane</keyword>
<evidence type="ECO:0000256" key="1">
    <source>
        <dbReference type="ARBA" id="ARBA00001946"/>
    </source>
</evidence>
<comment type="similarity">
    <text evidence="4">Belongs to the tRNA(His) guanylyltransferase family.</text>
</comment>
<dbReference type="Pfam" id="PF04446">
    <property type="entry name" value="Thg1"/>
    <property type="match status" value="2"/>
</dbReference>
<organism evidence="20 21">
    <name type="scientific">Arabidopsis suecica</name>
    <name type="common">Swedish thale-cress</name>
    <name type="synonym">Cardaminopsis suecica</name>
    <dbReference type="NCBI Taxonomy" id="45249"/>
    <lineage>
        <taxon>Eukaryota</taxon>
        <taxon>Viridiplantae</taxon>
        <taxon>Streptophyta</taxon>
        <taxon>Embryophyta</taxon>
        <taxon>Tracheophyta</taxon>
        <taxon>Spermatophyta</taxon>
        <taxon>Magnoliopsida</taxon>
        <taxon>eudicotyledons</taxon>
        <taxon>Gunneridae</taxon>
        <taxon>Pentapetalae</taxon>
        <taxon>rosids</taxon>
        <taxon>malvids</taxon>
        <taxon>Brassicales</taxon>
        <taxon>Brassicaceae</taxon>
        <taxon>Camelineae</taxon>
        <taxon>Arabidopsis</taxon>
    </lineage>
</organism>
<keyword evidence="16" id="KW-0472">Membrane</keyword>
<dbReference type="AlphaFoldDB" id="A0A8T1ZT53"/>
<keyword evidence="6" id="KW-0808">Transferase</keyword>
<accession>A0A8T1ZT53</accession>
<keyword evidence="13" id="KW-0539">Nucleus</keyword>
<evidence type="ECO:0000256" key="15">
    <source>
        <dbReference type="SAM" id="MobiDB-lite"/>
    </source>
</evidence>
<keyword evidence="12" id="KW-0342">GTP-binding</keyword>
<evidence type="ECO:0000256" key="7">
    <source>
        <dbReference type="ARBA" id="ARBA00022694"/>
    </source>
</evidence>
<evidence type="ECO:0000256" key="14">
    <source>
        <dbReference type="ARBA" id="ARBA00047281"/>
    </source>
</evidence>
<dbReference type="PANTHER" id="PTHR12729">
    <property type="entry name" value="TRNA(HIS) GUANYLYLTRANSFERASE-RELATED"/>
    <property type="match status" value="1"/>
</dbReference>
<feature type="transmembrane region" description="Helical" evidence="16">
    <location>
        <begin position="93"/>
        <end position="110"/>
    </location>
</feature>
<dbReference type="InterPro" id="IPR025845">
    <property type="entry name" value="Thg1_C_dom"/>
</dbReference>
<keyword evidence="9" id="KW-0479">Metal-binding</keyword>
<evidence type="ECO:0000259" key="18">
    <source>
        <dbReference type="Pfam" id="PF13891"/>
    </source>
</evidence>
<gene>
    <name evidence="20" type="ORF">ISN44_As10g006700</name>
</gene>
<dbReference type="PANTHER" id="PTHR12729:SF6">
    <property type="entry name" value="TRNA(HIS) GUANYLYLTRANSFERASE-RELATED"/>
    <property type="match status" value="1"/>
</dbReference>
<evidence type="ECO:0000256" key="10">
    <source>
        <dbReference type="ARBA" id="ARBA00022741"/>
    </source>
</evidence>
<evidence type="ECO:0000313" key="21">
    <source>
        <dbReference type="Proteomes" id="UP000694251"/>
    </source>
</evidence>
<dbReference type="Pfam" id="PF13891">
    <property type="entry name" value="zf-C3HC3H_KANSL2"/>
    <property type="match status" value="1"/>
</dbReference>
<dbReference type="GO" id="GO:0006400">
    <property type="term" value="P:tRNA modification"/>
    <property type="evidence" value="ECO:0007669"/>
    <property type="project" value="InterPro"/>
</dbReference>
<comment type="function">
    <text evidence="2">Adds a GMP to the 5'-end of tRNA(His) after transcription and RNase P cleavage.</text>
</comment>
<dbReference type="FunFam" id="3.30.70.3000:FF:000002">
    <property type="entry name" value="tRNA(His) guanylyltransferase 1"/>
    <property type="match status" value="1"/>
</dbReference>
<keyword evidence="20" id="KW-0238">DNA-binding</keyword>
<dbReference type="Proteomes" id="UP000694251">
    <property type="component" value="Chromosome 10"/>
</dbReference>
<keyword evidence="11" id="KW-0460">Magnesium</keyword>
<dbReference type="InterPro" id="IPR024956">
    <property type="entry name" value="tRNAHis_GuaTrfase_cat"/>
</dbReference>
<evidence type="ECO:0000256" key="8">
    <source>
        <dbReference type="ARBA" id="ARBA00022695"/>
    </source>
</evidence>
<evidence type="ECO:0000256" key="11">
    <source>
        <dbReference type="ARBA" id="ARBA00022842"/>
    </source>
</evidence>
<evidence type="ECO:0000256" key="3">
    <source>
        <dbReference type="ARBA" id="ARBA00004642"/>
    </source>
</evidence>
<proteinExistence type="inferred from homology"/>
<dbReference type="InterPro" id="IPR025927">
    <property type="entry name" value="Znf_KANL2-like"/>
</dbReference>
<dbReference type="GO" id="GO:0003677">
    <property type="term" value="F:DNA binding"/>
    <property type="evidence" value="ECO:0007669"/>
    <property type="project" value="UniProtKB-KW"/>
</dbReference>
<evidence type="ECO:0000256" key="16">
    <source>
        <dbReference type="SAM" id="Phobius"/>
    </source>
</evidence>
<comment type="caution">
    <text evidence="20">The sequence shown here is derived from an EMBL/GenBank/DDBJ whole genome shotgun (WGS) entry which is preliminary data.</text>
</comment>
<name>A0A8T1ZT53_ARASU</name>
<reference evidence="20 21" key="1">
    <citation type="submission" date="2020-12" db="EMBL/GenBank/DDBJ databases">
        <title>Concerted genomic and epigenomic changes stabilize Arabidopsis allopolyploids.</title>
        <authorList>
            <person name="Chen Z."/>
        </authorList>
    </citation>
    <scope>NUCLEOTIDE SEQUENCE [LARGE SCALE GENOMIC DNA]</scope>
    <source>
        <strain evidence="20">As9502</strain>
        <tissue evidence="20">Leaf</tissue>
    </source>
</reference>
<feature type="domain" description="KANL2-like probable zinc-finger" evidence="18">
    <location>
        <begin position="574"/>
        <end position="608"/>
    </location>
</feature>
<evidence type="ECO:0000313" key="20">
    <source>
        <dbReference type="EMBL" id="KAG7563913.1"/>
    </source>
</evidence>
<keyword evidence="7" id="KW-0819">tRNA processing</keyword>
<keyword evidence="16" id="KW-1133">Transmembrane helix</keyword>
<protein>
    <recommendedName>
        <fullName evidence="5">tRNA(His) guanylyltransferase</fullName>
        <ecNumber evidence="5">2.7.7.79</ecNumber>
    </recommendedName>
</protein>
<dbReference type="GO" id="GO:0005654">
    <property type="term" value="C:nucleoplasm"/>
    <property type="evidence" value="ECO:0007669"/>
    <property type="project" value="UniProtKB-SubCell"/>
</dbReference>
<feature type="region of interest" description="Disordered" evidence="15">
    <location>
        <begin position="520"/>
        <end position="560"/>
    </location>
</feature>
<feature type="domain" description="Thg1 C-terminal" evidence="19">
    <location>
        <begin position="139"/>
        <end position="188"/>
    </location>
</feature>
<keyword evidence="8" id="KW-0548">Nucleotidyltransferase</keyword>
<keyword evidence="10" id="KW-0547">Nucleotide-binding</keyword>
<feature type="domain" description="tRNAHis guanylyltransferase catalytic" evidence="17">
    <location>
        <begin position="237"/>
        <end position="365"/>
    </location>
</feature>
<dbReference type="GO" id="GO:0005525">
    <property type="term" value="F:GTP binding"/>
    <property type="evidence" value="ECO:0007669"/>
    <property type="project" value="UniProtKB-KW"/>
</dbReference>
<evidence type="ECO:0000259" key="17">
    <source>
        <dbReference type="Pfam" id="PF04446"/>
    </source>
</evidence>
<sequence>MANSKYEYVKSFEVEDEVMFPNLIIIHIDSLDFSRFSQVHKFEKPNDETALNLMNSCASSVLEEYPDIVFAYGYSDEYSFVFKKTSRFYQRRASKILSLVASFFAAVYVTKWKEFFPHRKLVYAPSFASKAVSCASIEVLQAYLAWRQHDCHIGNQYDTCFWMLVKSGKTLSETQEILKVEETVKHDENGNPVKRLRRRETLVHSENIAGRSFWNEHSSLHKDLGHFAKEIGKIEPDYVKSFQFESRLLPLTWVVVRIDGCHFHRFSEVHEFEKPNDEQALKLMNSCAVAVLEEFQDIVFAYGVSDEYSFVLKNKSELYKRQSSKIISAIVSFFTSTYVMRWGDFFPHKKLKYPPSFDGRAVCYPTSDILLDYLAWRQVDLVVMERESLLADGEGGTLLWMLYVSGGNGEGESVGGRGSGGGRDGDVNEEYVAVEEKVNIQQNPFSVKPLRPPSYSGGASTSAVASTSSNQLTRPELLHCRSRNLMQLAKCCTDNYWAIMEDVKAQHRNYRWKYGISPFKNEHNQSNKRRRLGQEGDIGDGDGVEGSGDNGTNNDGGNGVKSDQYANSNCGSCMYGCKAKAMALTKYCQLHILKDSKQKLYTGCTNVIKRFVSISLSLVLKFP</sequence>
<dbReference type="GO" id="GO:0000287">
    <property type="term" value="F:magnesium ion binding"/>
    <property type="evidence" value="ECO:0007669"/>
    <property type="project" value="InterPro"/>
</dbReference>
<dbReference type="Pfam" id="PF14413">
    <property type="entry name" value="Thg1C"/>
    <property type="match status" value="1"/>
</dbReference>
<evidence type="ECO:0000256" key="4">
    <source>
        <dbReference type="ARBA" id="ARBA00010113"/>
    </source>
</evidence>
<dbReference type="InterPro" id="IPR007537">
    <property type="entry name" value="tRNAHis_GuaTrfase_Thg1"/>
</dbReference>
<comment type="cofactor">
    <cofactor evidence="1">
        <name>Mg(2+)</name>
        <dbReference type="ChEBI" id="CHEBI:18420"/>
    </cofactor>
</comment>
<evidence type="ECO:0000256" key="12">
    <source>
        <dbReference type="ARBA" id="ARBA00023134"/>
    </source>
</evidence>
<dbReference type="GO" id="GO:0008193">
    <property type="term" value="F:tRNA guanylyltransferase activity"/>
    <property type="evidence" value="ECO:0007669"/>
    <property type="project" value="UniProtKB-EC"/>
</dbReference>
<evidence type="ECO:0000256" key="5">
    <source>
        <dbReference type="ARBA" id="ARBA00012511"/>
    </source>
</evidence>